<evidence type="ECO:0000256" key="2">
    <source>
        <dbReference type="SAM" id="Phobius"/>
    </source>
</evidence>
<keyword evidence="2" id="KW-0472">Membrane</keyword>
<evidence type="ECO:0000313" key="4">
    <source>
        <dbReference type="Proteomes" id="UP000290289"/>
    </source>
</evidence>
<dbReference type="EMBL" id="RDQH01000327">
    <property type="protein sequence ID" value="RXI07825.1"/>
    <property type="molecule type" value="Genomic_DNA"/>
</dbReference>
<keyword evidence="2" id="KW-0812">Transmembrane</keyword>
<evidence type="ECO:0000313" key="3">
    <source>
        <dbReference type="EMBL" id="RXI07825.1"/>
    </source>
</evidence>
<feature type="region of interest" description="Disordered" evidence="1">
    <location>
        <begin position="51"/>
        <end position="103"/>
    </location>
</feature>
<accession>A0A498KQ31</accession>
<name>A0A498KQ31_MALDO</name>
<organism evidence="3 4">
    <name type="scientific">Malus domestica</name>
    <name type="common">Apple</name>
    <name type="synonym">Pyrus malus</name>
    <dbReference type="NCBI Taxonomy" id="3750"/>
    <lineage>
        <taxon>Eukaryota</taxon>
        <taxon>Viridiplantae</taxon>
        <taxon>Streptophyta</taxon>
        <taxon>Embryophyta</taxon>
        <taxon>Tracheophyta</taxon>
        <taxon>Spermatophyta</taxon>
        <taxon>Magnoliopsida</taxon>
        <taxon>eudicotyledons</taxon>
        <taxon>Gunneridae</taxon>
        <taxon>Pentapetalae</taxon>
        <taxon>rosids</taxon>
        <taxon>fabids</taxon>
        <taxon>Rosales</taxon>
        <taxon>Rosaceae</taxon>
        <taxon>Amygdaloideae</taxon>
        <taxon>Maleae</taxon>
        <taxon>Malus</taxon>
    </lineage>
</organism>
<comment type="caution">
    <text evidence="3">The sequence shown here is derived from an EMBL/GenBank/DDBJ whole genome shotgun (WGS) entry which is preliminary data.</text>
</comment>
<keyword evidence="2" id="KW-1133">Transmembrane helix</keyword>
<protein>
    <submittedName>
        <fullName evidence="3">Uncharacterized protein</fullName>
    </submittedName>
</protein>
<dbReference type="STRING" id="3750.A0A498KQ31"/>
<dbReference type="Proteomes" id="UP000290289">
    <property type="component" value="Chromosome 1"/>
</dbReference>
<sequence>MAYIYEVPIGLYGFQHYLSMLGSIILIPLVIVPAMGELSVQSKTIRIRDSTSSILRKRSPSQAASPMKAEKLDRQTCQTLHPSPGCSICRRSRKEKRPPTPAE</sequence>
<gene>
    <name evidence="3" type="ORF">DVH24_009856</name>
</gene>
<reference evidence="3 4" key="1">
    <citation type="submission" date="2018-10" db="EMBL/GenBank/DDBJ databases">
        <title>A high-quality apple genome assembly.</title>
        <authorList>
            <person name="Hu J."/>
        </authorList>
    </citation>
    <scope>NUCLEOTIDE SEQUENCE [LARGE SCALE GENOMIC DNA]</scope>
    <source>
        <strain evidence="4">cv. HFTH1</strain>
        <tissue evidence="3">Young leaf</tissue>
    </source>
</reference>
<feature type="transmembrane region" description="Helical" evidence="2">
    <location>
        <begin position="20"/>
        <end position="40"/>
    </location>
</feature>
<evidence type="ECO:0000256" key="1">
    <source>
        <dbReference type="SAM" id="MobiDB-lite"/>
    </source>
</evidence>
<dbReference type="AlphaFoldDB" id="A0A498KQ31"/>
<proteinExistence type="predicted"/>
<feature type="compositionally biased region" description="Polar residues" evidence="1">
    <location>
        <begin position="51"/>
        <end position="64"/>
    </location>
</feature>
<keyword evidence="4" id="KW-1185">Reference proteome</keyword>